<accession>A0ABT9SDL4</accession>
<evidence type="ECO:0000313" key="6">
    <source>
        <dbReference type="EMBL" id="MDP9902460.1"/>
    </source>
</evidence>
<dbReference type="InterPro" id="IPR000847">
    <property type="entry name" value="LysR_HTH_N"/>
</dbReference>
<dbReference type="PANTHER" id="PTHR30118:SF6">
    <property type="entry name" value="HTH-TYPE TRANSCRIPTIONAL REGULATOR LEUO"/>
    <property type="match status" value="1"/>
</dbReference>
<proteinExistence type="inferred from homology"/>
<dbReference type="PANTHER" id="PTHR30118">
    <property type="entry name" value="HTH-TYPE TRANSCRIPTIONAL REGULATOR LEUO-RELATED"/>
    <property type="match status" value="1"/>
</dbReference>
<name>A0ABT9SDL4_9BURK</name>
<dbReference type="Pfam" id="PF03466">
    <property type="entry name" value="LysR_substrate"/>
    <property type="match status" value="1"/>
</dbReference>
<keyword evidence="2" id="KW-0805">Transcription regulation</keyword>
<dbReference type="Proteomes" id="UP001226867">
    <property type="component" value="Unassembled WGS sequence"/>
</dbReference>
<evidence type="ECO:0000313" key="7">
    <source>
        <dbReference type="Proteomes" id="UP001226867"/>
    </source>
</evidence>
<evidence type="ECO:0000256" key="2">
    <source>
        <dbReference type="ARBA" id="ARBA00023015"/>
    </source>
</evidence>
<comment type="similarity">
    <text evidence="1">Belongs to the LysR transcriptional regulatory family.</text>
</comment>
<keyword evidence="4" id="KW-0804">Transcription</keyword>
<evidence type="ECO:0000259" key="5">
    <source>
        <dbReference type="PROSITE" id="PS50931"/>
    </source>
</evidence>
<organism evidence="6 7">
    <name type="scientific">Variovorax ginsengisoli</name>
    <dbReference type="NCBI Taxonomy" id="363844"/>
    <lineage>
        <taxon>Bacteria</taxon>
        <taxon>Pseudomonadati</taxon>
        <taxon>Pseudomonadota</taxon>
        <taxon>Betaproteobacteria</taxon>
        <taxon>Burkholderiales</taxon>
        <taxon>Comamonadaceae</taxon>
        <taxon>Variovorax</taxon>
    </lineage>
</organism>
<dbReference type="InterPro" id="IPR050389">
    <property type="entry name" value="LysR-type_TF"/>
</dbReference>
<dbReference type="SUPFAM" id="SSF53850">
    <property type="entry name" value="Periplasmic binding protein-like II"/>
    <property type="match status" value="1"/>
</dbReference>
<dbReference type="InterPro" id="IPR036390">
    <property type="entry name" value="WH_DNA-bd_sf"/>
</dbReference>
<keyword evidence="3 6" id="KW-0238">DNA-binding</keyword>
<dbReference type="EMBL" id="JAUSRO010000018">
    <property type="protein sequence ID" value="MDP9902460.1"/>
    <property type="molecule type" value="Genomic_DNA"/>
</dbReference>
<dbReference type="Gene3D" id="3.40.190.10">
    <property type="entry name" value="Periplasmic binding protein-like II"/>
    <property type="match status" value="2"/>
</dbReference>
<dbReference type="InterPro" id="IPR036388">
    <property type="entry name" value="WH-like_DNA-bd_sf"/>
</dbReference>
<dbReference type="Gene3D" id="1.10.10.10">
    <property type="entry name" value="Winged helix-like DNA-binding domain superfamily/Winged helix DNA-binding domain"/>
    <property type="match status" value="1"/>
</dbReference>
<keyword evidence="7" id="KW-1185">Reference proteome</keyword>
<dbReference type="PROSITE" id="PS50931">
    <property type="entry name" value="HTH_LYSR"/>
    <property type="match status" value="1"/>
</dbReference>
<evidence type="ECO:0000256" key="1">
    <source>
        <dbReference type="ARBA" id="ARBA00009437"/>
    </source>
</evidence>
<dbReference type="InterPro" id="IPR005119">
    <property type="entry name" value="LysR_subst-bd"/>
</dbReference>
<comment type="caution">
    <text evidence="6">The sequence shown here is derived from an EMBL/GenBank/DDBJ whole genome shotgun (WGS) entry which is preliminary data.</text>
</comment>
<dbReference type="GO" id="GO:0003677">
    <property type="term" value="F:DNA binding"/>
    <property type="evidence" value="ECO:0007669"/>
    <property type="project" value="UniProtKB-KW"/>
</dbReference>
<evidence type="ECO:0000256" key="3">
    <source>
        <dbReference type="ARBA" id="ARBA00023125"/>
    </source>
</evidence>
<sequence>MRFERFDLNLLVVLDALLEEKNVTRAAERLHIGQSAASGSLARLRDYFSDELLVMVGRQLTLTPLAKTLVQPVRESLLSVKAAISATPQFDPGTATERFTVCASDYVTTVMLADALQRVSKIAPNLTVDIRTPPKDVFELSERGSIDLLVMPEQYMERLTYTKQRWFTDDQVCLVCARNTLVTDTMTFDEYMSMSHVAVRFGDDRAVTFEGWFLPRYGKQRRVEIGVDNFSTLPLLIIGTNRIATIHSRMAEHFARYLPVRLVPPPFEIPTLVAMMCWPPHLDNDPAHQWFRRMLLESANPPPAAAADAPA</sequence>
<gene>
    <name evidence="6" type="ORF">J2W36_004737</name>
</gene>
<evidence type="ECO:0000256" key="4">
    <source>
        <dbReference type="ARBA" id="ARBA00023163"/>
    </source>
</evidence>
<dbReference type="SUPFAM" id="SSF46785">
    <property type="entry name" value="Winged helix' DNA-binding domain"/>
    <property type="match status" value="1"/>
</dbReference>
<feature type="domain" description="HTH lysR-type" evidence="5">
    <location>
        <begin position="6"/>
        <end position="63"/>
    </location>
</feature>
<dbReference type="Pfam" id="PF00126">
    <property type="entry name" value="HTH_1"/>
    <property type="match status" value="1"/>
</dbReference>
<protein>
    <submittedName>
        <fullName evidence="6">DNA-binding transcriptional LysR family regulator</fullName>
    </submittedName>
</protein>
<reference evidence="6 7" key="1">
    <citation type="submission" date="2023-07" db="EMBL/GenBank/DDBJ databases">
        <title>Sorghum-associated microbial communities from plants grown in Nebraska, USA.</title>
        <authorList>
            <person name="Schachtman D."/>
        </authorList>
    </citation>
    <scope>NUCLEOTIDE SEQUENCE [LARGE SCALE GENOMIC DNA]</scope>
    <source>
        <strain evidence="6 7">DS1607</strain>
    </source>
</reference>
<dbReference type="RefSeq" id="WP_307692200.1">
    <property type="nucleotide sequence ID" value="NZ_JAUSRO010000018.1"/>
</dbReference>